<dbReference type="Pfam" id="PF01740">
    <property type="entry name" value="STAS"/>
    <property type="match status" value="1"/>
</dbReference>
<dbReference type="CDD" id="cd07043">
    <property type="entry name" value="STAS_anti-anti-sigma_factors"/>
    <property type="match status" value="1"/>
</dbReference>
<comment type="similarity">
    <text evidence="1 2">Belongs to the anti-sigma-factor antagonist family.</text>
</comment>
<dbReference type="PANTHER" id="PTHR33495">
    <property type="entry name" value="ANTI-SIGMA FACTOR ANTAGONIST TM_1081-RELATED-RELATED"/>
    <property type="match status" value="1"/>
</dbReference>
<dbReference type="PROSITE" id="PS50801">
    <property type="entry name" value="STAS"/>
    <property type="match status" value="1"/>
</dbReference>
<sequence>MSLKAQIRTDSMGNITVHMEGGLDFENSMPFRRELQGLIQENPLSTITLDMNALDFVGSSGIGVFVETIKVLNDKKKQIKISNVKTEFLKVFKLFEFDAMEAMIMDFENDDTEDLNIRYGNRRKTFQN</sequence>
<gene>
    <name evidence="4" type="ORF">A9Q84_17375</name>
</gene>
<dbReference type="InterPro" id="IPR002645">
    <property type="entry name" value="STAS_dom"/>
</dbReference>
<protein>
    <recommendedName>
        <fullName evidence="2">Anti-sigma factor antagonist</fullName>
    </recommendedName>
</protein>
<proteinExistence type="inferred from homology"/>
<dbReference type="AlphaFoldDB" id="A0A1Y5F3P8"/>
<name>A0A1Y5F3P8_9BACT</name>
<dbReference type="NCBIfam" id="TIGR00377">
    <property type="entry name" value="ant_ant_sig"/>
    <property type="match status" value="1"/>
</dbReference>
<feature type="domain" description="STAS" evidence="3">
    <location>
        <begin position="13"/>
        <end position="97"/>
    </location>
</feature>
<evidence type="ECO:0000313" key="4">
    <source>
        <dbReference type="EMBL" id="OUR94879.1"/>
    </source>
</evidence>
<comment type="caution">
    <text evidence="4">The sequence shown here is derived from an EMBL/GenBank/DDBJ whole genome shotgun (WGS) entry which is preliminary data.</text>
</comment>
<dbReference type="InterPro" id="IPR003658">
    <property type="entry name" value="Anti-sigma_ant"/>
</dbReference>
<dbReference type="Proteomes" id="UP000196531">
    <property type="component" value="Unassembled WGS sequence"/>
</dbReference>
<evidence type="ECO:0000256" key="1">
    <source>
        <dbReference type="ARBA" id="ARBA00009013"/>
    </source>
</evidence>
<evidence type="ECO:0000313" key="5">
    <source>
        <dbReference type="Proteomes" id="UP000196531"/>
    </source>
</evidence>
<evidence type="ECO:0000259" key="3">
    <source>
        <dbReference type="PROSITE" id="PS50801"/>
    </source>
</evidence>
<evidence type="ECO:0000256" key="2">
    <source>
        <dbReference type="RuleBase" id="RU003749"/>
    </source>
</evidence>
<dbReference type="SUPFAM" id="SSF52091">
    <property type="entry name" value="SpoIIaa-like"/>
    <property type="match status" value="1"/>
</dbReference>
<dbReference type="EMBL" id="MAAO01000010">
    <property type="protein sequence ID" value="OUR94879.1"/>
    <property type="molecule type" value="Genomic_DNA"/>
</dbReference>
<reference evidence="5" key="1">
    <citation type="journal article" date="2017" name="Proc. Natl. Acad. Sci. U.S.A.">
        <title>Simulation of Deepwater Horizon oil plume reveals substrate specialization within a complex community of hydrocarbon-degraders.</title>
        <authorList>
            <person name="Hu P."/>
            <person name="Dubinsky E.A."/>
            <person name="Probst A.J."/>
            <person name="Wang J."/>
            <person name="Sieber C.M.K."/>
            <person name="Tom L.M."/>
            <person name="Gardinali P."/>
            <person name="Banfield J.F."/>
            <person name="Atlas R.M."/>
            <person name="Andersen G.L."/>
        </authorList>
    </citation>
    <scope>NUCLEOTIDE SEQUENCE [LARGE SCALE GENOMIC DNA]</scope>
</reference>
<accession>A0A1Y5F3P8</accession>
<dbReference type="InterPro" id="IPR036513">
    <property type="entry name" value="STAS_dom_sf"/>
</dbReference>
<dbReference type="GO" id="GO:0043856">
    <property type="term" value="F:anti-sigma factor antagonist activity"/>
    <property type="evidence" value="ECO:0007669"/>
    <property type="project" value="InterPro"/>
</dbReference>
<organism evidence="4 5">
    <name type="scientific">Halobacteriovorax marinus</name>
    <dbReference type="NCBI Taxonomy" id="97084"/>
    <lineage>
        <taxon>Bacteria</taxon>
        <taxon>Pseudomonadati</taxon>
        <taxon>Bdellovibrionota</taxon>
        <taxon>Bacteriovoracia</taxon>
        <taxon>Bacteriovoracales</taxon>
        <taxon>Halobacteriovoraceae</taxon>
        <taxon>Halobacteriovorax</taxon>
    </lineage>
</organism>
<dbReference type="Gene3D" id="3.30.750.24">
    <property type="entry name" value="STAS domain"/>
    <property type="match status" value="1"/>
</dbReference>